<evidence type="ECO:0000256" key="2">
    <source>
        <dbReference type="SAM" id="SignalP"/>
    </source>
</evidence>
<proteinExistence type="predicted"/>
<feature type="chain" id="PRO_5047137308" description="Peptidase M23" evidence="2">
    <location>
        <begin position="20"/>
        <end position="54"/>
    </location>
</feature>
<sequence length="54" mass="5481">MKIKALALLASFAASPAVAHPGAHMHPHSVEGWVVGLGILAMLGAGVVALRARK</sequence>
<comment type="caution">
    <text evidence="3">The sequence shown here is derived from an EMBL/GenBank/DDBJ whole genome shotgun (WGS) entry which is preliminary data.</text>
</comment>
<name>A0ABT4XPI1_9RHOB</name>
<dbReference type="EMBL" id="JAQIOY010000001">
    <property type="protein sequence ID" value="MDA7423840.1"/>
    <property type="molecule type" value="Genomic_DNA"/>
</dbReference>
<gene>
    <name evidence="3" type="ORF">PFY00_03810</name>
</gene>
<keyword evidence="1" id="KW-0812">Transmembrane</keyword>
<keyword evidence="2" id="KW-0732">Signal</keyword>
<keyword evidence="1" id="KW-0472">Membrane</keyword>
<evidence type="ECO:0000313" key="4">
    <source>
        <dbReference type="Proteomes" id="UP001210720"/>
    </source>
</evidence>
<accession>A0ABT4XPI1</accession>
<keyword evidence="1" id="KW-1133">Transmembrane helix</keyword>
<evidence type="ECO:0008006" key="5">
    <source>
        <dbReference type="Google" id="ProtNLM"/>
    </source>
</evidence>
<organism evidence="3 4">
    <name type="scientific">Thalassococcus lentus</name>
    <dbReference type="NCBI Taxonomy" id="1210524"/>
    <lineage>
        <taxon>Bacteria</taxon>
        <taxon>Pseudomonadati</taxon>
        <taxon>Pseudomonadota</taxon>
        <taxon>Alphaproteobacteria</taxon>
        <taxon>Rhodobacterales</taxon>
        <taxon>Roseobacteraceae</taxon>
        <taxon>Thalassococcus</taxon>
    </lineage>
</organism>
<dbReference type="RefSeq" id="WP_271431174.1">
    <property type="nucleotide sequence ID" value="NZ_JAQIOY010000001.1"/>
</dbReference>
<evidence type="ECO:0000313" key="3">
    <source>
        <dbReference type="EMBL" id="MDA7423840.1"/>
    </source>
</evidence>
<evidence type="ECO:0000256" key="1">
    <source>
        <dbReference type="SAM" id="Phobius"/>
    </source>
</evidence>
<dbReference type="Proteomes" id="UP001210720">
    <property type="component" value="Unassembled WGS sequence"/>
</dbReference>
<reference evidence="3 4" key="1">
    <citation type="submission" date="2023-01" db="EMBL/GenBank/DDBJ databases">
        <title>Thalassococcus onchidii sp. nov., isolated from a marine invertebrate from the South China Sea.</title>
        <authorList>
            <person name="Xu S."/>
            <person name="Liu Z."/>
            <person name="Xu Y."/>
        </authorList>
    </citation>
    <scope>NUCLEOTIDE SEQUENCE [LARGE SCALE GENOMIC DNA]</scope>
    <source>
        <strain evidence="3 4">KCTC 32084</strain>
    </source>
</reference>
<feature type="signal peptide" evidence="2">
    <location>
        <begin position="1"/>
        <end position="19"/>
    </location>
</feature>
<keyword evidence="4" id="KW-1185">Reference proteome</keyword>
<protein>
    <recommendedName>
        <fullName evidence="5">Peptidase M23</fullName>
    </recommendedName>
</protein>
<feature type="transmembrane region" description="Helical" evidence="1">
    <location>
        <begin position="29"/>
        <end position="50"/>
    </location>
</feature>